<dbReference type="InterPro" id="IPR000524">
    <property type="entry name" value="Tscrpt_reg_HTH_GntR"/>
</dbReference>
<comment type="caution">
    <text evidence="5">The sequence shown here is derived from an EMBL/GenBank/DDBJ whole genome shotgun (WGS) entry which is preliminary data.</text>
</comment>
<name>A0ABQ3JXK9_9DEIO</name>
<dbReference type="InterPro" id="IPR036390">
    <property type="entry name" value="WH_DNA-bd_sf"/>
</dbReference>
<gene>
    <name evidence="5" type="ORF">GCM10017783_02100</name>
</gene>
<dbReference type="PANTHER" id="PTHR43537:SF5">
    <property type="entry name" value="UXU OPERON TRANSCRIPTIONAL REGULATOR"/>
    <property type="match status" value="1"/>
</dbReference>
<evidence type="ECO:0000313" key="5">
    <source>
        <dbReference type="EMBL" id="GHF93769.1"/>
    </source>
</evidence>
<keyword evidence="1" id="KW-0805">Transcription regulation</keyword>
<evidence type="ECO:0000256" key="2">
    <source>
        <dbReference type="ARBA" id="ARBA00023125"/>
    </source>
</evidence>
<organism evidence="5 6">
    <name type="scientific">Deinococcus piscis</name>
    <dbReference type="NCBI Taxonomy" id="394230"/>
    <lineage>
        <taxon>Bacteria</taxon>
        <taxon>Thermotogati</taxon>
        <taxon>Deinococcota</taxon>
        <taxon>Deinococci</taxon>
        <taxon>Deinococcales</taxon>
        <taxon>Deinococcaceae</taxon>
        <taxon>Deinococcus</taxon>
    </lineage>
</organism>
<dbReference type="Pfam" id="PF00392">
    <property type="entry name" value="GntR"/>
    <property type="match status" value="1"/>
</dbReference>
<evidence type="ECO:0000313" key="6">
    <source>
        <dbReference type="Proteomes" id="UP000632154"/>
    </source>
</evidence>
<sequence>MKAQIQPLKRQPSVGASIAAQLQTLIQSGAYKPGERLPGQRQLAEQFGASLAGVREALSVLSAAGLVEARPGRGTLVRSVGGGEPTFDGWLGAVGDASELAELIEARRLLEAFTLREAARRITPEGAAELSAALEDLRAALGDPEAYVQADMQFHLCLARLAGNRVIIRLMQAIQAPLTEQLRSSIAHLSERGALAENFATHERLSLGVAAGDPQQAQAAFDDMLRGALAAFEELAAR</sequence>
<dbReference type="SUPFAM" id="SSF48008">
    <property type="entry name" value="GntR ligand-binding domain-like"/>
    <property type="match status" value="1"/>
</dbReference>
<evidence type="ECO:0000256" key="1">
    <source>
        <dbReference type="ARBA" id="ARBA00023015"/>
    </source>
</evidence>
<dbReference type="Proteomes" id="UP000632154">
    <property type="component" value="Unassembled WGS sequence"/>
</dbReference>
<dbReference type="EMBL" id="BNAL01000002">
    <property type="protein sequence ID" value="GHF93769.1"/>
    <property type="molecule type" value="Genomic_DNA"/>
</dbReference>
<dbReference type="Gene3D" id="1.10.10.10">
    <property type="entry name" value="Winged helix-like DNA-binding domain superfamily/Winged helix DNA-binding domain"/>
    <property type="match status" value="1"/>
</dbReference>
<dbReference type="SUPFAM" id="SSF46785">
    <property type="entry name" value="Winged helix' DNA-binding domain"/>
    <property type="match status" value="1"/>
</dbReference>
<dbReference type="PRINTS" id="PR00035">
    <property type="entry name" value="HTHGNTR"/>
</dbReference>
<dbReference type="Pfam" id="PF07729">
    <property type="entry name" value="FCD"/>
    <property type="match status" value="1"/>
</dbReference>
<dbReference type="InterPro" id="IPR008920">
    <property type="entry name" value="TF_FadR/GntR_C"/>
</dbReference>
<dbReference type="Gene3D" id="1.20.120.530">
    <property type="entry name" value="GntR ligand-binding domain-like"/>
    <property type="match status" value="1"/>
</dbReference>
<dbReference type="SMART" id="SM00895">
    <property type="entry name" value="FCD"/>
    <property type="match status" value="1"/>
</dbReference>
<keyword evidence="6" id="KW-1185">Reference proteome</keyword>
<evidence type="ECO:0000259" key="4">
    <source>
        <dbReference type="PROSITE" id="PS50949"/>
    </source>
</evidence>
<protein>
    <submittedName>
        <fullName evidence="5">GntR family transcriptional regulator</fullName>
    </submittedName>
</protein>
<evidence type="ECO:0000256" key="3">
    <source>
        <dbReference type="ARBA" id="ARBA00023163"/>
    </source>
</evidence>
<dbReference type="SMART" id="SM00345">
    <property type="entry name" value="HTH_GNTR"/>
    <property type="match status" value="1"/>
</dbReference>
<keyword evidence="2" id="KW-0238">DNA-binding</keyword>
<dbReference type="PROSITE" id="PS50949">
    <property type="entry name" value="HTH_GNTR"/>
    <property type="match status" value="1"/>
</dbReference>
<dbReference type="PANTHER" id="PTHR43537">
    <property type="entry name" value="TRANSCRIPTIONAL REGULATOR, GNTR FAMILY"/>
    <property type="match status" value="1"/>
</dbReference>
<accession>A0ABQ3JXK9</accession>
<reference evidence="6" key="1">
    <citation type="journal article" date="2019" name="Int. J. Syst. Evol. Microbiol.">
        <title>The Global Catalogue of Microorganisms (GCM) 10K type strain sequencing project: providing services to taxonomists for standard genome sequencing and annotation.</title>
        <authorList>
            <consortium name="The Broad Institute Genomics Platform"/>
            <consortium name="The Broad Institute Genome Sequencing Center for Infectious Disease"/>
            <person name="Wu L."/>
            <person name="Ma J."/>
        </authorList>
    </citation>
    <scope>NUCLEOTIDE SEQUENCE [LARGE SCALE GENOMIC DNA]</scope>
    <source>
        <strain evidence="6">CGMCC 1.18439</strain>
    </source>
</reference>
<proteinExistence type="predicted"/>
<feature type="domain" description="HTH gntR-type" evidence="4">
    <location>
        <begin position="12"/>
        <end position="80"/>
    </location>
</feature>
<keyword evidence="3" id="KW-0804">Transcription</keyword>
<dbReference type="InterPro" id="IPR011711">
    <property type="entry name" value="GntR_C"/>
</dbReference>
<dbReference type="CDD" id="cd07377">
    <property type="entry name" value="WHTH_GntR"/>
    <property type="match status" value="1"/>
</dbReference>
<dbReference type="InterPro" id="IPR036388">
    <property type="entry name" value="WH-like_DNA-bd_sf"/>
</dbReference>